<gene>
    <name evidence="3" type="ORF">SAMN02949497_0004</name>
    <name evidence="4" type="ORF">SAMN02949497_0076</name>
</gene>
<dbReference type="EMBL" id="FXAM01000004">
    <property type="protein sequence ID" value="SMF97809.1"/>
    <property type="molecule type" value="Genomic_DNA"/>
</dbReference>
<dbReference type="GO" id="GO:0006270">
    <property type="term" value="P:DNA replication initiation"/>
    <property type="evidence" value="ECO:0007669"/>
    <property type="project" value="InterPro"/>
</dbReference>
<accession>A0A1Y6D4C9</accession>
<dbReference type="SUPFAM" id="SSF46785">
    <property type="entry name" value="Winged helix' DNA-binding domain"/>
    <property type="match status" value="1"/>
</dbReference>
<dbReference type="GO" id="GO:0003887">
    <property type="term" value="F:DNA-directed DNA polymerase activity"/>
    <property type="evidence" value="ECO:0007669"/>
    <property type="project" value="InterPro"/>
</dbReference>
<dbReference type="Pfam" id="PF01051">
    <property type="entry name" value="Rep3_N"/>
    <property type="match status" value="1"/>
</dbReference>
<dbReference type="AlphaFoldDB" id="A0A1Y6D4C9"/>
<comment type="similarity">
    <text evidence="1">Belongs to the initiator RepB protein family.</text>
</comment>
<dbReference type="Pfam" id="PF21205">
    <property type="entry name" value="Rep3_C"/>
    <property type="match status" value="1"/>
</dbReference>
<organism evidence="4 5">
    <name type="scientific">Methylomagnum ishizawai</name>
    <dbReference type="NCBI Taxonomy" id="1760988"/>
    <lineage>
        <taxon>Bacteria</taxon>
        <taxon>Pseudomonadati</taxon>
        <taxon>Pseudomonadota</taxon>
        <taxon>Gammaproteobacteria</taxon>
        <taxon>Methylococcales</taxon>
        <taxon>Methylococcaceae</taxon>
        <taxon>Methylomagnum</taxon>
    </lineage>
</organism>
<dbReference type="Gene3D" id="1.10.10.10">
    <property type="entry name" value="Winged helix-like DNA-binding domain superfamily/Winged helix DNA-binding domain"/>
    <property type="match status" value="1"/>
</dbReference>
<dbReference type="STRING" id="1760988.SAMN02949497_0004"/>
<evidence type="ECO:0000313" key="3">
    <source>
        <dbReference type="EMBL" id="SMF97749.1"/>
    </source>
</evidence>
<keyword evidence="5" id="KW-1185">Reference proteome</keyword>
<evidence type="ECO:0000259" key="2">
    <source>
        <dbReference type="Pfam" id="PF01051"/>
    </source>
</evidence>
<evidence type="ECO:0000313" key="4">
    <source>
        <dbReference type="EMBL" id="SMF97809.1"/>
    </source>
</evidence>
<protein>
    <submittedName>
        <fullName evidence="4">Initiator Replication protein</fullName>
    </submittedName>
</protein>
<proteinExistence type="inferred from homology"/>
<dbReference type="EMBL" id="FXAM01000004">
    <property type="protein sequence ID" value="SMF97749.1"/>
    <property type="molecule type" value="Genomic_DNA"/>
</dbReference>
<feature type="domain" description="Initiator Rep protein WH1" evidence="2">
    <location>
        <begin position="6"/>
        <end position="146"/>
    </location>
</feature>
<dbReference type="Proteomes" id="UP000192923">
    <property type="component" value="Unassembled WGS sequence"/>
</dbReference>
<dbReference type="InterPro" id="IPR036388">
    <property type="entry name" value="WH-like_DNA-bd_sf"/>
</dbReference>
<dbReference type="InterPro" id="IPR036390">
    <property type="entry name" value="WH_DNA-bd_sf"/>
</dbReference>
<evidence type="ECO:0000256" key="1">
    <source>
        <dbReference type="ARBA" id="ARBA00038283"/>
    </source>
</evidence>
<dbReference type="RefSeq" id="WP_254899522.1">
    <property type="nucleotide sequence ID" value="NZ_FXAM01000004.1"/>
</dbReference>
<dbReference type="InterPro" id="IPR000525">
    <property type="entry name" value="Initiator_Rep_WH1"/>
</dbReference>
<evidence type="ECO:0000313" key="5">
    <source>
        <dbReference type="Proteomes" id="UP000192923"/>
    </source>
</evidence>
<sequence>MPAVIVNIQGPYTERDRKLYAFLVHAVWDELGVKRIHELPVARINKVFEEHHSDTSQGWIWESAKRLAMTSVEWAQVEGEDRLHGIAHLFSYAATHEAARADGVLKFEFPAGLIPVLKEPRRFARLRIHFLIALSGKYAVTLYEILESVANLRNPVLEIELTKLRQWLKVPEDKLDRYVDLKRFVLEPGIRQINMNPEGAGFSAQMEALKSGKAVERIRFVIQKLDTRVALEKQIKPRLEPPVPPPVEPMSAFGILLSTRTYEKAKQAAPDFDIYGLEAEWRDWIKGKPRPNDPDAAFVGFCRKRQRRMEVG</sequence>
<name>A0A1Y6D4C9_9GAMM</name>
<reference evidence="4 5" key="1">
    <citation type="submission" date="2016-12" db="EMBL/GenBank/DDBJ databases">
        <authorList>
            <person name="Song W.-J."/>
            <person name="Kurnit D.M."/>
        </authorList>
    </citation>
    <scope>NUCLEOTIDE SEQUENCE [LARGE SCALE GENOMIC DNA]</scope>
    <source>
        <strain evidence="4 5">175</strain>
    </source>
</reference>